<dbReference type="PANTHER" id="PTHR35450:SF2">
    <property type="entry name" value="REVERSE TRANSCRIPTASE DOMAIN-CONTAINING PROTEIN"/>
    <property type="match status" value="1"/>
</dbReference>
<proteinExistence type="predicted"/>
<dbReference type="AlphaFoldDB" id="A0A4U5UB54"/>
<accession>A0A4U5UB54</accession>
<name>A0A4U5UB54_COLLU</name>
<dbReference type="Proteomes" id="UP000298787">
    <property type="component" value="Chromosome 5"/>
</dbReference>
<dbReference type="PANTHER" id="PTHR35450">
    <property type="entry name" value="REVERSE TRANSCRIPTASE DOMAIN-CONTAINING PROTEIN"/>
    <property type="match status" value="1"/>
</dbReference>
<reference evidence="1 2" key="1">
    <citation type="submission" date="2019-01" db="EMBL/GenBank/DDBJ databases">
        <title>Genome Assembly of Collichthys lucidus.</title>
        <authorList>
            <person name="Cai M."/>
            <person name="Xiao S."/>
        </authorList>
    </citation>
    <scope>NUCLEOTIDE SEQUENCE [LARGE SCALE GENOMIC DNA]</scope>
    <source>
        <strain evidence="1">JT15FE1705JMU</strain>
        <tissue evidence="1">Muscle</tissue>
    </source>
</reference>
<protein>
    <submittedName>
        <fullName evidence="1">Uncharacterized protein</fullName>
    </submittedName>
</protein>
<dbReference type="EMBL" id="CM014082">
    <property type="protein sequence ID" value="TKS71160.1"/>
    <property type="molecule type" value="Genomic_DNA"/>
</dbReference>
<sequence length="135" mass="15247">MLAGSAYMERHNQVAGIVYRNICNQYGIEVPKSRWAIPQKVAENNMAKVLWDFSFQTDKQVLANQPDIVVDKEQKKVVVIDVAIPADANIRKKEHEKLEKYQGLKEQLERMWKVKGCVVPVVMGALGAVTPKLGK</sequence>
<organism evidence="1 2">
    <name type="scientific">Collichthys lucidus</name>
    <name type="common">Big head croaker</name>
    <name type="synonym">Sciaena lucida</name>
    <dbReference type="NCBI Taxonomy" id="240159"/>
    <lineage>
        <taxon>Eukaryota</taxon>
        <taxon>Metazoa</taxon>
        <taxon>Chordata</taxon>
        <taxon>Craniata</taxon>
        <taxon>Vertebrata</taxon>
        <taxon>Euteleostomi</taxon>
        <taxon>Actinopterygii</taxon>
        <taxon>Neopterygii</taxon>
        <taxon>Teleostei</taxon>
        <taxon>Neoteleostei</taxon>
        <taxon>Acanthomorphata</taxon>
        <taxon>Eupercaria</taxon>
        <taxon>Sciaenidae</taxon>
        <taxon>Collichthys</taxon>
    </lineage>
</organism>
<evidence type="ECO:0000313" key="1">
    <source>
        <dbReference type="EMBL" id="TKS71160.1"/>
    </source>
</evidence>
<evidence type="ECO:0000313" key="2">
    <source>
        <dbReference type="Proteomes" id="UP000298787"/>
    </source>
</evidence>
<keyword evidence="2" id="KW-1185">Reference proteome</keyword>
<dbReference type="STRING" id="240159.A0A4U5UB54"/>
<gene>
    <name evidence="1" type="ORF">D9C73_005390</name>
</gene>